<dbReference type="PANTHER" id="PTHR45138">
    <property type="entry name" value="REGULATORY COMPONENTS OF SENSORY TRANSDUCTION SYSTEM"/>
    <property type="match status" value="1"/>
</dbReference>
<feature type="transmembrane region" description="Helical" evidence="4">
    <location>
        <begin position="35"/>
        <end position="56"/>
    </location>
</feature>
<dbReference type="InterPro" id="IPR000160">
    <property type="entry name" value="GGDEF_dom"/>
</dbReference>
<dbReference type="SMART" id="SM00267">
    <property type="entry name" value="GGDEF"/>
    <property type="match status" value="1"/>
</dbReference>
<evidence type="ECO:0000259" key="5">
    <source>
        <dbReference type="PROSITE" id="PS50887"/>
    </source>
</evidence>
<feature type="transmembrane region" description="Helical" evidence="4">
    <location>
        <begin position="62"/>
        <end position="81"/>
    </location>
</feature>
<dbReference type="Proteomes" id="UP000531216">
    <property type="component" value="Unassembled WGS sequence"/>
</dbReference>
<dbReference type="PANTHER" id="PTHR45138:SF9">
    <property type="entry name" value="DIGUANYLATE CYCLASE DGCM-RELATED"/>
    <property type="match status" value="1"/>
</dbReference>
<sequence length="397" mass="43354">MTLDTATLFLASVAIDLVMSIYFWTLWLGQRDRTIHLWLALSTTSATLGCFLYMLRQLVPDWVAVWAAQVFFIQVFAFLWAGVRLVHERPRPLGRVFAASAVWTAACLVPPLFAAEQPRNVVATLLFAVYCLAMAFEMLRARPMPNRWLAAALLLLLSAASLALTLYTAIHAEVVTPLLARQPVAALWLLLYMVIYLVLVLAVTTLELGNEADRHRTAASTDGLTGLLNRRAFRERTEHPECLDRGGAVLVLDIDHFKRINDEWGHAGGDDALVRFSAALSAAVAESKGLARAPILARMGGEEFVCLLPGADRRDAHRVGEAIRAGIEADRRAGHPAVTVSIGLASAAPGERRSVEDLLRSADRALYRAKSNGRNRLEEEGPAVGDDGRAPAAVTYA</sequence>
<dbReference type="GO" id="GO:0005886">
    <property type="term" value="C:plasma membrane"/>
    <property type="evidence" value="ECO:0007669"/>
    <property type="project" value="TreeGrafter"/>
</dbReference>
<evidence type="ECO:0000256" key="4">
    <source>
        <dbReference type="SAM" id="Phobius"/>
    </source>
</evidence>
<accession>A0A7W6FVQ9</accession>
<proteinExistence type="predicted"/>
<dbReference type="OrthoDB" id="384661at2"/>
<name>A0A7W6FVQ9_9HYPH</name>
<comment type="caution">
    <text evidence="6">The sequence shown here is derived from an EMBL/GenBank/DDBJ whole genome shotgun (WGS) entry which is preliminary data.</text>
</comment>
<keyword evidence="4" id="KW-0472">Membrane</keyword>
<feature type="transmembrane region" description="Helical" evidence="4">
    <location>
        <begin position="6"/>
        <end position="28"/>
    </location>
</feature>
<keyword evidence="4" id="KW-1133">Transmembrane helix</keyword>
<feature type="region of interest" description="Disordered" evidence="3">
    <location>
        <begin position="373"/>
        <end position="397"/>
    </location>
</feature>
<dbReference type="InterPro" id="IPR050469">
    <property type="entry name" value="Diguanylate_Cyclase"/>
</dbReference>
<evidence type="ECO:0000313" key="6">
    <source>
        <dbReference type="EMBL" id="MBB3936287.1"/>
    </source>
</evidence>
<dbReference type="GO" id="GO:0043709">
    <property type="term" value="P:cell adhesion involved in single-species biofilm formation"/>
    <property type="evidence" value="ECO:0007669"/>
    <property type="project" value="TreeGrafter"/>
</dbReference>
<dbReference type="NCBIfam" id="TIGR00254">
    <property type="entry name" value="GGDEF"/>
    <property type="match status" value="1"/>
</dbReference>
<protein>
    <recommendedName>
        <fullName evidence="1">diguanylate cyclase</fullName>
        <ecNumber evidence="1">2.7.7.65</ecNumber>
    </recommendedName>
</protein>
<feature type="domain" description="GGDEF" evidence="5">
    <location>
        <begin position="245"/>
        <end position="382"/>
    </location>
</feature>
<dbReference type="GO" id="GO:1902201">
    <property type="term" value="P:negative regulation of bacterial-type flagellum-dependent cell motility"/>
    <property type="evidence" value="ECO:0007669"/>
    <property type="project" value="TreeGrafter"/>
</dbReference>
<feature type="transmembrane region" description="Helical" evidence="4">
    <location>
        <begin position="93"/>
        <end position="113"/>
    </location>
</feature>
<dbReference type="RefSeq" id="WP_090965071.1">
    <property type="nucleotide sequence ID" value="NZ_FOOA01000016.1"/>
</dbReference>
<dbReference type="CDD" id="cd01949">
    <property type="entry name" value="GGDEF"/>
    <property type="match status" value="1"/>
</dbReference>
<dbReference type="EC" id="2.7.7.65" evidence="1"/>
<organism evidence="6 7">
    <name type="scientific">Aureimonas phyllosphaerae</name>
    <dbReference type="NCBI Taxonomy" id="1166078"/>
    <lineage>
        <taxon>Bacteria</taxon>
        <taxon>Pseudomonadati</taxon>
        <taxon>Pseudomonadota</taxon>
        <taxon>Alphaproteobacteria</taxon>
        <taxon>Hyphomicrobiales</taxon>
        <taxon>Aurantimonadaceae</taxon>
        <taxon>Aureimonas</taxon>
    </lineage>
</organism>
<evidence type="ECO:0000256" key="2">
    <source>
        <dbReference type="ARBA" id="ARBA00034247"/>
    </source>
</evidence>
<feature type="transmembrane region" description="Helical" evidence="4">
    <location>
        <begin position="119"/>
        <end position="136"/>
    </location>
</feature>
<comment type="catalytic activity">
    <reaction evidence="2">
        <text>2 GTP = 3',3'-c-di-GMP + 2 diphosphate</text>
        <dbReference type="Rhea" id="RHEA:24898"/>
        <dbReference type="ChEBI" id="CHEBI:33019"/>
        <dbReference type="ChEBI" id="CHEBI:37565"/>
        <dbReference type="ChEBI" id="CHEBI:58805"/>
        <dbReference type="EC" id="2.7.7.65"/>
    </reaction>
</comment>
<dbReference type="SUPFAM" id="SSF55073">
    <property type="entry name" value="Nucleotide cyclase"/>
    <property type="match status" value="1"/>
</dbReference>
<dbReference type="Gene3D" id="3.30.70.270">
    <property type="match status" value="1"/>
</dbReference>
<evidence type="ECO:0000256" key="1">
    <source>
        <dbReference type="ARBA" id="ARBA00012528"/>
    </source>
</evidence>
<evidence type="ECO:0000313" key="7">
    <source>
        <dbReference type="Proteomes" id="UP000531216"/>
    </source>
</evidence>
<reference evidence="6 7" key="1">
    <citation type="submission" date="2020-08" db="EMBL/GenBank/DDBJ databases">
        <title>Genomic Encyclopedia of Type Strains, Phase IV (KMG-IV): sequencing the most valuable type-strain genomes for metagenomic binning, comparative biology and taxonomic classification.</title>
        <authorList>
            <person name="Goeker M."/>
        </authorList>
    </citation>
    <scope>NUCLEOTIDE SEQUENCE [LARGE SCALE GENOMIC DNA]</scope>
    <source>
        <strain evidence="6 7">DSM 25024</strain>
    </source>
</reference>
<evidence type="ECO:0000256" key="3">
    <source>
        <dbReference type="SAM" id="MobiDB-lite"/>
    </source>
</evidence>
<gene>
    <name evidence="6" type="ORF">GGR05_002437</name>
</gene>
<dbReference type="InterPro" id="IPR043128">
    <property type="entry name" value="Rev_trsase/Diguanyl_cyclase"/>
</dbReference>
<dbReference type="EMBL" id="JACIDO010000004">
    <property type="protein sequence ID" value="MBB3936287.1"/>
    <property type="molecule type" value="Genomic_DNA"/>
</dbReference>
<dbReference type="GO" id="GO:0052621">
    <property type="term" value="F:diguanylate cyclase activity"/>
    <property type="evidence" value="ECO:0007669"/>
    <property type="project" value="UniProtKB-EC"/>
</dbReference>
<dbReference type="PROSITE" id="PS50887">
    <property type="entry name" value="GGDEF"/>
    <property type="match status" value="1"/>
</dbReference>
<feature type="transmembrane region" description="Helical" evidence="4">
    <location>
        <begin position="148"/>
        <end position="170"/>
    </location>
</feature>
<dbReference type="FunFam" id="3.30.70.270:FF:000001">
    <property type="entry name" value="Diguanylate cyclase domain protein"/>
    <property type="match status" value="1"/>
</dbReference>
<dbReference type="AlphaFoldDB" id="A0A7W6FVQ9"/>
<feature type="transmembrane region" description="Helical" evidence="4">
    <location>
        <begin position="185"/>
        <end position="206"/>
    </location>
</feature>
<keyword evidence="7" id="KW-1185">Reference proteome</keyword>
<keyword evidence="4" id="KW-0812">Transmembrane</keyword>
<dbReference type="InterPro" id="IPR029787">
    <property type="entry name" value="Nucleotide_cyclase"/>
</dbReference>
<dbReference type="Pfam" id="PF00990">
    <property type="entry name" value="GGDEF"/>
    <property type="match status" value="1"/>
</dbReference>